<dbReference type="PRINTS" id="PR00035">
    <property type="entry name" value="HTHGNTR"/>
</dbReference>
<evidence type="ECO:0000256" key="1">
    <source>
        <dbReference type="ARBA" id="ARBA00023015"/>
    </source>
</evidence>
<proteinExistence type="predicted"/>
<dbReference type="InterPro" id="IPR008920">
    <property type="entry name" value="TF_FadR/GntR_C"/>
</dbReference>
<organism evidence="5">
    <name type="scientific">marine metagenome</name>
    <dbReference type="NCBI Taxonomy" id="408172"/>
    <lineage>
        <taxon>unclassified sequences</taxon>
        <taxon>metagenomes</taxon>
        <taxon>ecological metagenomes</taxon>
    </lineage>
</organism>
<dbReference type="AlphaFoldDB" id="A0A382I970"/>
<reference evidence="5" key="1">
    <citation type="submission" date="2018-05" db="EMBL/GenBank/DDBJ databases">
        <authorList>
            <person name="Lanie J.A."/>
            <person name="Ng W.-L."/>
            <person name="Kazmierczak K.M."/>
            <person name="Andrzejewski T.M."/>
            <person name="Davidsen T.M."/>
            <person name="Wayne K.J."/>
            <person name="Tettelin H."/>
            <person name="Glass J.I."/>
            <person name="Rusch D."/>
            <person name="Podicherti R."/>
            <person name="Tsui H.-C.T."/>
            <person name="Winkler M.E."/>
        </authorList>
    </citation>
    <scope>NUCLEOTIDE SEQUENCE</scope>
</reference>
<keyword evidence="1" id="KW-0805">Transcription regulation</keyword>
<dbReference type="Gene3D" id="1.10.10.10">
    <property type="entry name" value="Winged helix-like DNA-binding domain superfamily/Winged helix DNA-binding domain"/>
    <property type="match status" value="1"/>
</dbReference>
<keyword evidence="3" id="KW-0804">Transcription</keyword>
<dbReference type="Pfam" id="PF00392">
    <property type="entry name" value="GntR"/>
    <property type="match status" value="1"/>
</dbReference>
<dbReference type="SUPFAM" id="SSF48008">
    <property type="entry name" value="GntR ligand-binding domain-like"/>
    <property type="match status" value="1"/>
</dbReference>
<protein>
    <recommendedName>
        <fullName evidence="4">HTH gntR-type domain-containing protein</fullName>
    </recommendedName>
</protein>
<sequence length="202" mass="22623">ERIPPERQLCDEFGVARTTLREAIQQLLSLRMLERRGNRLHVVEHFGVVEPADEGKQKQLQDLMEARRIIEISLTELAACRATDRQRAELMGLASEFNTEIDAAEFRELNHRFHATIGECSGNPLLAELYDRVLQAVFESSAFASLMHGDLEPDEVEEIIQQVADGHHQIACAIRDGDPVVASEAAATHVADVESQVFEKLV</sequence>
<dbReference type="GO" id="GO:0003677">
    <property type="term" value="F:DNA binding"/>
    <property type="evidence" value="ECO:0007669"/>
    <property type="project" value="UniProtKB-KW"/>
</dbReference>
<dbReference type="PANTHER" id="PTHR43537">
    <property type="entry name" value="TRANSCRIPTIONAL REGULATOR, GNTR FAMILY"/>
    <property type="match status" value="1"/>
</dbReference>
<feature type="domain" description="HTH gntR-type" evidence="4">
    <location>
        <begin position="1"/>
        <end position="46"/>
    </location>
</feature>
<dbReference type="InterPro" id="IPR036388">
    <property type="entry name" value="WH-like_DNA-bd_sf"/>
</dbReference>
<dbReference type="Pfam" id="PF07729">
    <property type="entry name" value="FCD"/>
    <property type="match status" value="1"/>
</dbReference>
<evidence type="ECO:0000259" key="4">
    <source>
        <dbReference type="PROSITE" id="PS50949"/>
    </source>
</evidence>
<dbReference type="InterPro" id="IPR036390">
    <property type="entry name" value="WH_DNA-bd_sf"/>
</dbReference>
<feature type="non-terminal residue" evidence="5">
    <location>
        <position position="1"/>
    </location>
</feature>
<evidence type="ECO:0000313" key="5">
    <source>
        <dbReference type="EMBL" id="SVB96274.1"/>
    </source>
</evidence>
<evidence type="ECO:0000256" key="3">
    <source>
        <dbReference type="ARBA" id="ARBA00023163"/>
    </source>
</evidence>
<dbReference type="GO" id="GO:0003700">
    <property type="term" value="F:DNA-binding transcription factor activity"/>
    <property type="evidence" value="ECO:0007669"/>
    <property type="project" value="InterPro"/>
</dbReference>
<dbReference type="SMART" id="SM00895">
    <property type="entry name" value="FCD"/>
    <property type="match status" value="1"/>
</dbReference>
<evidence type="ECO:0000256" key="2">
    <source>
        <dbReference type="ARBA" id="ARBA00023125"/>
    </source>
</evidence>
<dbReference type="SUPFAM" id="SSF46785">
    <property type="entry name" value="Winged helix' DNA-binding domain"/>
    <property type="match status" value="1"/>
</dbReference>
<keyword evidence="2" id="KW-0238">DNA-binding</keyword>
<name>A0A382I970_9ZZZZ</name>
<dbReference type="InterPro" id="IPR000524">
    <property type="entry name" value="Tscrpt_reg_HTH_GntR"/>
</dbReference>
<dbReference type="PROSITE" id="PS50949">
    <property type="entry name" value="HTH_GNTR"/>
    <property type="match status" value="1"/>
</dbReference>
<dbReference type="InterPro" id="IPR011711">
    <property type="entry name" value="GntR_C"/>
</dbReference>
<gene>
    <name evidence="5" type="ORF">METZ01_LOCUS249128</name>
</gene>
<dbReference type="PANTHER" id="PTHR43537:SF5">
    <property type="entry name" value="UXU OPERON TRANSCRIPTIONAL REGULATOR"/>
    <property type="match status" value="1"/>
</dbReference>
<dbReference type="Gene3D" id="1.20.120.530">
    <property type="entry name" value="GntR ligand-binding domain-like"/>
    <property type="match status" value="1"/>
</dbReference>
<accession>A0A382I970</accession>
<dbReference type="EMBL" id="UINC01066015">
    <property type="protein sequence ID" value="SVB96274.1"/>
    <property type="molecule type" value="Genomic_DNA"/>
</dbReference>